<dbReference type="EMBL" id="BAAAEW010000004">
    <property type="protein sequence ID" value="GAA0742791.1"/>
    <property type="molecule type" value="Genomic_DNA"/>
</dbReference>
<reference evidence="3" key="1">
    <citation type="journal article" date="2019" name="Int. J. Syst. Evol. Microbiol.">
        <title>The Global Catalogue of Microorganisms (GCM) 10K type strain sequencing project: providing services to taxonomists for standard genome sequencing and annotation.</title>
        <authorList>
            <consortium name="The Broad Institute Genomics Platform"/>
            <consortium name="The Broad Institute Genome Sequencing Center for Infectious Disease"/>
            <person name="Wu L."/>
            <person name="Ma J."/>
        </authorList>
    </citation>
    <scope>NUCLEOTIDE SEQUENCE [LARGE SCALE GENOMIC DNA]</scope>
    <source>
        <strain evidence="3">JCM 15503</strain>
    </source>
</reference>
<keyword evidence="3" id="KW-1185">Reference proteome</keyword>
<dbReference type="PANTHER" id="PTHR43155">
    <property type="entry name" value="CYCLIC DI-GMP PHOSPHODIESTERASE PA4108-RELATED"/>
    <property type="match status" value="1"/>
</dbReference>
<feature type="domain" description="HD-GYP" evidence="1">
    <location>
        <begin position="112"/>
        <end position="310"/>
    </location>
</feature>
<proteinExistence type="predicted"/>
<dbReference type="Gene3D" id="1.10.3210.10">
    <property type="entry name" value="Hypothetical protein af1432"/>
    <property type="match status" value="1"/>
</dbReference>
<accession>A0ABP3UUG6</accession>
<dbReference type="CDD" id="cd00077">
    <property type="entry name" value="HDc"/>
    <property type="match status" value="1"/>
</dbReference>
<name>A0ABP3UUG6_9BURK</name>
<dbReference type="InterPro" id="IPR037522">
    <property type="entry name" value="HD_GYP_dom"/>
</dbReference>
<evidence type="ECO:0000313" key="2">
    <source>
        <dbReference type="EMBL" id="GAA0742791.1"/>
    </source>
</evidence>
<dbReference type="Pfam" id="PF13487">
    <property type="entry name" value="HD_5"/>
    <property type="match status" value="1"/>
</dbReference>
<gene>
    <name evidence="2" type="ORF">GCM10009107_06650</name>
</gene>
<organism evidence="2 3">
    <name type="scientific">Ideonella azotifigens</name>
    <dbReference type="NCBI Taxonomy" id="513160"/>
    <lineage>
        <taxon>Bacteria</taxon>
        <taxon>Pseudomonadati</taxon>
        <taxon>Pseudomonadota</taxon>
        <taxon>Betaproteobacteria</taxon>
        <taxon>Burkholderiales</taxon>
        <taxon>Sphaerotilaceae</taxon>
        <taxon>Ideonella</taxon>
    </lineage>
</organism>
<dbReference type="SUPFAM" id="SSF109604">
    <property type="entry name" value="HD-domain/PDEase-like"/>
    <property type="match status" value="1"/>
</dbReference>
<evidence type="ECO:0000259" key="1">
    <source>
        <dbReference type="PROSITE" id="PS51832"/>
    </source>
</evidence>
<evidence type="ECO:0000313" key="3">
    <source>
        <dbReference type="Proteomes" id="UP001500279"/>
    </source>
</evidence>
<protein>
    <recommendedName>
        <fullName evidence="1">HD-GYP domain-containing protein</fullName>
    </recommendedName>
</protein>
<comment type="caution">
    <text evidence="2">The sequence shown here is derived from an EMBL/GenBank/DDBJ whole genome shotgun (WGS) entry which is preliminary data.</text>
</comment>
<sequence>MPVCSLSSVKNRIVLGEPLPFSVRDASQMLLLARGQVIVDEAQLQALFKRGAVVELEELAEAVQAVRSENPAQRHAQLPQEWERRSREVKRALNAPSAELAGALHKTTDQLLALIEFSPDMALSQVVRQPDSGAGHYGVNHSIHAATACQAAARYLGWSATEQRRAFQAALTMNLSMFDLQARLAQQVSPLTAKQRETINEHPTRSAEMLSQAGITDQDWLDAVIQHHELADGSGYPSGATDVSELAEMLRLADVYTARLNSRANRPAMSAQQAGRELHQMAGASPLATALIKAFGVFPPGSLVKLASGEMGLVVRNGERAHWPLVAALTNTSGAPRGVPVVRDSAHADHAVVALLSAQALPMRLTDDMVAGLIASSPSRVA</sequence>
<dbReference type="PROSITE" id="PS51832">
    <property type="entry name" value="HD_GYP"/>
    <property type="match status" value="1"/>
</dbReference>
<dbReference type="Proteomes" id="UP001500279">
    <property type="component" value="Unassembled WGS sequence"/>
</dbReference>
<dbReference type="InterPro" id="IPR003607">
    <property type="entry name" value="HD/PDEase_dom"/>
</dbReference>
<dbReference type="PANTHER" id="PTHR43155:SF2">
    <property type="entry name" value="CYCLIC DI-GMP PHOSPHODIESTERASE PA4108"/>
    <property type="match status" value="1"/>
</dbReference>
<dbReference type="RefSeq" id="WP_170200844.1">
    <property type="nucleotide sequence ID" value="NZ_BAAAEW010000004.1"/>
</dbReference>